<dbReference type="PROSITE" id="PS51819">
    <property type="entry name" value="VOC"/>
    <property type="match status" value="1"/>
</dbReference>
<name>A0A098G841_9GAMM</name>
<dbReference type="InterPro" id="IPR037523">
    <property type="entry name" value="VOC_core"/>
</dbReference>
<keyword evidence="3" id="KW-1185">Reference proteome</keyword>
<dbReference type="CDD" id="cd06587">
    <property type="entry name" value="VOC"/>
    <property type="match status" value="1"/>
</dbReference>
<organism evidence="2 3">
    <name type="scientific">Legionella fallonii LLAP-10</name>
    <dbReference type="NCBI Taxonomy" id="1212491"/>
    <lineage>
        <taxon>Bacteria</taxon>
        <taxon>Pseudomonadati</taxon>
        <taxon>Pseudomonadota</taxon>
        <taxon>Gammaproteobacteria</taxon>
        <taxon>Legionellales</taxon>
        <taxon>Legionellaceae</taxon>
        <taxon>Legionella</taxon>
    </lineage>
</organism>
<gene>
    <name evidence="2" type="ORF">LFA_3315</name>
</gene>
<feature type="domain" description="VOC" evidence="1">
    <location>
        <begin position="4"/>
        <end position="118"/>
    </location>
</feature>
<dbReference type="KEGG" id="lfa:LFA_3315"/>
<evidence type="ECO:0000313" key="3">
    <source>
        <dbReference type="Proteomes" id="UP000032430"/>
    </source>
</evidence>
<evidence type="ECO:0000313" key="2">
    <source>
        <dbReference type="EMBL" id="CEG58647.1"/>
    </source>
</evidence>
<dbReference type="InterPro" id="IPR029068">
    <property type="entry name" value="Glyas_Bleomycin-R_OHBP_Dase"/>
</dbReference>
<protein>
    <submittedName>
        <fullName evidence="2">Glyoxalase/bleomycin resistance protein/dioxygenase</fullName>
    </submittedName>
</protein>
<evidence type="ECO:0000259" key="1">
    <source>
        <dbReference type="PROSITE" id="PS51819"/>
    </source>
</evidence>
<dbReference type="RefSeq" id="WP_045096921.1">
    <property type="nucleotide sequence ID" value="NZ_LN614827.1"/>
</dbReference>
<sequence length="120" mass="13026">MLKKVAFTMYPVEDMERAKNFYKNNLGLTPSTLAVNGAWVEYDLPQGGCFAITTLAQGVKPSAVAGGSIAFEVDDLDVLTADLKKNGVHFKLDTFSSPVCRMAVILDSEGNSITLHELKK</sequence>
<dbReference type="EMBL" id="LN614827">
    <property type="protein sequence ID" value="CEG58647.1"/>
    <property type="molecule type" value="Genomic_DNA"/>
</dbReference>
<dbReference type="Gene3D" id="3.10.180.10">
    <property type="entry name" value="2,3-Dihydroxybiphenyl 1,2-Dioxygenase, domain 1"/>
    <property type="match status" value="1"/>
</dbReference>
<dbReference type="Pfam" id="PF00903">
    <property type="entry name" value="Glyoxalase"/>
    <property type="match status" value="1"/>
</dbReference>
<dbReference type="STRING" id="1212491.LFA_3315"/>
<proteinExistence type="predicted"/>
<dbReference type="HOGENOM" id="CLU_046006_10_7_6"/>
<dbReference type="OrthoDB" id="793940at2"/>
<keyword evidence="2" id="KW-0223">Dioxygenase</keyword>
<dbReference type="InterPro" id="IPR004360">
    <property type="entry name" value="Glyas_Fos-R_dOase_dom"/>
</dbReference>
<dbReference type="AlphaFoldDB" id="A0A098G841"/>
<dbReference type="GO" id="GO:0051213">
    <property type="term" value="F:dioxygenase activity"/>
    <property type="evidence" value="ECO:0007669"/>
    <property type="project" value="UniProtKB-KW"/>
</dbReference>
<dbReference type="Proteomes" id="UP000032430">
    <property type="component" value="Chromosome I"/>
</dbReference>
<accession>A0A098G841</accession>
<reference evidence="3" key="1">
    <citation type="submission" date="2014-09" db="EMBL/GenBank/DDBJ databases">
        <authorList>
            <person name="Gomez-Valero L."/>
        </authorList>
    </citation>
    <scope>NUCLEOTIDE SEQUENCE [LARGE SCALE GENOMIC DNA]</scope>
    <source>
        <strain evidence="3">ATCC700992</strain>
    </source>
</reference>
<dbReference type="SUPFAM" id="SSF54593">
    <property type="entry name" value="Glyoxalase/Bleomycin resistance protein/Dihydroxybiphenyl dioxygenase"/>
    <property type="match status" value="1"/>
</dbReference>
<keyword evidence="2" id="KW-0560">Oxidoreductase</keyword>